<sequence>MIAFIISIILTVLTTVVAEPSLVIASSSLSMLSPTVSCFIVCSESIGILFSSGLLGLMVSMVSSILQLSPYYTISILFLLSVVLSIFFVYAESKEKTEEASEIATIIITLIVVGVMLTNSEIAFEAFYQIMKDLTLVTFDEAVIYFAISSLLVIISMLIRDHIVSIIFDKEYVSVMSSMTFLRIAVAVFISVFGTSLTSYYLGLFTSQSLLVLPTLLAVRGLRRDLVDVVDITYIASMISLIIGIEISSFYNVPISGAAIIFLVLTIVLLDVGNSIGKYLYSLKGRPIERSNINSRENRK</sequence>
<feature type="transmembrane region" description="Helical" evidence="1">
    <location>
        <begin position="71"/>
        <end position="91"/>
    </location>
</feature>
<feature type="transmembrane region" description="Helical" evidence="1">
    <location>
        <begin position="257"/>
        <end position="281"/>
    </location>
</feature>
<dbReference type="GO" id="GO:0055085">
    <property type="term" value="P:transmembrane transport"/>
    <property type="evidence" value="ECO:0007669"/>
    <property type="project" value="InterPro"/>
</dbReference>
<dbReference type="Proteomes" id="UP000060778">
    <property type="component" value="Chromosome"/>
</dbReference>
<evidence type="ECO:0000256" key="1">
    <source>
        <dbReference type="SAM" id="Phobius"/>
    </source>
</evidence>
<evidence type="ECO:0008006" key="4">
    <source>
        <dbReference type="Google" id="ProtNLM"/>
    </source>
</evidence>
<feature type="transmembrane region" description="Helical" evidence="1">
    <location>
        <begin position="142"/>
        <end position="160"/>
    </location>
</feature>
<keyword evidence="3" id="KW-1185">Reference proteome</keyword>
<gene>
    <name evidence="2" type="ORF">EYM_03560</name>
</gene>
<reference evidence="2 3" key="1">
    <citation type="submission" date="2013-11" db="EMBL/GenBank/DDBJ databases">
        <title>Comparative genomics of Ignicoccus.</title>
        <authorList>
            <person name="Podar M."/>
        </authorList>
    </citation>
    <scope>NUCLEOTIDE SEQUENCE [LARGE SCALE GENOMIC DNA]</scope>
    <source>
        <strain evidence="2 3">DSM 13165</strain>
    </source>
</reference>
<accession>A0A0U3FKR2</accession>
<organism evidence="2 3">
    <name type="scientific">Ignicoccus islandicus DSM 13165</name>
    <dbReference type="NCBI Taxonomy" id="940295"/>
    <lineage>
        <taxon>Archaea</taxon>
        <taxon>Thermoproteota</taxon>
        <taxon>Thermoprotei</taxon>
        <taxon>Desulfurococcales</taxon>
        <taxon>Desulfurococcaceae</taxon>
        <taxon>Ignicoccus</taxon>
    </lineage>
</organism>
<keyword evidence="1" id="KW-1133">Transmembrane helix</keyword>
<dbReference type="RefSeq" id="WP_075049688.1">
    <property type="nucleotide sequence ID" value="NZ_CP006867.1"/>
</dbReference>
<protein>
    <recommendedName>
        <fullName evidence="4">ABC transporter permease</fullName>
    </recommendedName>
</protein>
<keyword evidence="1" id="KW-0812">Transmembrane</keyword>
<dbReference type="AlphaFoldDB" id="A0A0U3FKR2"/>
<evidence type="ECO:0000313" key="3">
    <source>
        <dbReference type="Proteomes" id="UP000060778"/>
    </source>
</evidence>
<proteinExistence type="predicted"/>
<dbReference type="KEGG" id="iis:EYM_03560"/>
<evidence type="ECO:0000313" key="2">
    <source>
        <dbReference type="EMBL" id="ALU12422.1"/>
    </source>
</evidence>
<dbReference type="InterPro" id="IPR001626">
    <property type="entry name" value="ABC_TroCD"/>
</dbReference>
<dbReference type="Pfam" id="PF00950">
    <property type="entry name" value="ABC-3"/>
    <property type="match status" value="1"/>
</dbReference>
<name>A0A0U3FKR2_9CREN</name>
<dbReference type="GO" id="GO:0043190">
    <property type="term" value="C:ATP-binding cassette (ABC) transporter complex"/>
    <property type="evidence" value="ECO:0007669"/>
    <property type="project" value="InterPro"/>
</dbReference>
<dbReference type="EMBL" id="CP006867">
    <property type="protein sequence ID" value="ALU12422.1"/>
    <property type="molecule type" value="Genomic_DNA"/>
</dbReference>
<dbReference type="STRING" id="940295.EYM_03560"/>
<dbReference type="GeneID" id="30680105"/>
<keyword evidence="1" id="KW-0472">Membrane</keyword>
<feature type="transmembrane region" description="Helical" evidence="1">
    <location>
        <begin position="103"/>
        <end position="122"/>
    </location>
</feature>
<feature type="transmembrane region" description="Helical" evidence="1">
    <location>
        <begin position="231"/>
        <end position="251"/>
    </location>
</feature>